<keyword evidence="2" id="KW-1185">Reference proteome</keyword>
<accession>A0AAV2SKW9</accession>
<dbReference type="EMBL" id="CAXKWB010080343">
    <property type="protein sequence ID" value="CAL4204638.1"/>
    <property type="molecule type" value="Genomic_DNA"/>
</dbReference>
<comment type="caution">
    <text evidence="1">The sequence shown here is derived from an EMBL/GenBank/DDBJ whole genome shotgun (WGS) entry which is preliminary data.</text>
</comment>
<dbReference type="AlphaFoldDB" id="A0AAV2SKW9"/>
<reference evidence="1 2" key="1">
    <citation type="submission" date="2024-05" db="EMBL/GenBank/DDBJ databases">
        <authorList>
            <person name="Wallberg A."/>
        </authorList>
    </citation>
    <scope>NUCLEOTIDE SEQUENCE [LARGE SCALE GENOMIC DNA]</scope>
</reference>
<gene>
    <name evidence="1" type="ORF">MNOR_LOCUS37872</name>
</gene>
<protein>
    <recommendedName>
        <fullName evidence="3">Maturase K</fullName>
    </recommendedName>
</protein>
<evidence type="ECO:0000313" key="2">
    <source>
        <dbReference type="Proteomes" id="UP001497623"/>
    </source>
</evidence>
<sequence length="125" mass="14244">QADFIFFKFWPTYIFYESLCRTSEIHQITISRSVEGCGVGYILENIIKSALMVLLGNNLWSYIDIIDIIYLYQSQNMQNTSIFSTIILFTTKPTWRRPCTGLANATCSCSANIKSARSIVHIISV</sequence>
<dbReference type="Proteomes" id="UP001497623">
    <property type="component" value="Unassembled WGS sequence"/>
</dbReference>
<proteinExistence type="predicted"/>
<name>A0AAV2SKW9_MEGNR</name>
<organism evidence="1 2">
    <name type="scientific">Meganyctiphanes norvegica</name>
    <name type="common">Northern krill</name>
    <name type="synonym">Thysanopoda norvegica</name>
    <dbReference type="NCBI Taxonomy" id="48144"/>
    <lineage>
        <taxon>Eukaryota</taxon>
        <taxon>Metazoa</taxon>
        <taxon>Ecdysozoa</taxon>
        <taxon>Arthropoda</taxon>
        <taxon>Crustacea</taxon>
        <taxon>Multicrustacea</taxon>
        <taxon>Malacostraca</taxon>
        <taxon>Eumalacostraca</taxon>
        <taxon>Eucarida</taxon>
        <taxon>Euphausiacea</taxon>
        <taxon>Euphausiidae</taxon>
        <taxon>Meganyctiphanes</taxon>
    </lineage>
</organism>
<feature type="non-terminal residue" evidence="1">
    <location>
        <position position="1"/>
    </location>
</feature>
<evidence type="ECO:0008006" key="3">
    <source>
        <dbReference type="Google" id="ProtNLM"/>
    </source>
</evidence>
<evidence type="ECO:0000313" key="1">
    <source>
        <dbReference type="EMBL" id="CAL4204638.1"/>
    </source>
</evidence>